<sequence length="91" mass="10066">MKNVSRHTSRTFLGLPKLPARYASLVVPLLLSVFMTCIVSLISTFKGIGADPHFMRVWLGAWLISWAVAFPTLLLVLPVVRKVTAALVEMT</sequence>
<dbReference type="EMBL" id="RIBS01000005">
    <property type="protein sequence ID" value="RNF83241.1"/>
    <property type="molecule type" value="Genomic_DNA"/>
</dbReference>
<evidence type="ECO:0000256" key="1">
    <source>
        <dbReference type="SAM" id="Phobius"/>
    </source>
</evidence>
<accession>A0A3M8SPK9</accession>
<feature type="transmembrane region" description="Helical" evidence="1">
    <location>
        <begin position="57"/>
        <end position="80"/>
    </location>
</feature>
<evidence type="ECO:0000313" key="2">
    <source>
        <dbReference type="EMBL" id="RNF83241.1"/>
    </source>
</evidence>
<gene>
    <name evidence="2" type="ORF">EER27_12155</name>
</gene>
<reference evidence="2 3" key="1">
    <citation type="submission" date="2018-11" db="EMBL/GenBank/DDBJ databases">
        <title>Lysobacter cryohumiis sp. nov., isolated from soil in the Tianshan Mountains, Xinjiang, China.</title>
        <authorList>
            <person name="Luo Y."/>
            <person name="Sheng H."/>
        </authorList>
    </citation>
    <scope>NUCLEOTIDE SEQUENCE [LARGE SCALE GENOMIC DNA]</scope>
    <source>
        <strain evidence="2 3">ZS60</strain>
    </source>
</reference>
<keyword evidence="1" id="KW-0812">Transmembrane</keyword>
<dbReference type="Proteomes" id="UP000267049">
    <property type="component" value="Unassembled WGS sequence"/>
</dbReference>
<dbReference type="RefSeq" id="WP_123088372.1">
    <property type="nucleotide sequence ID" value="NZ_RIBS01000005.1"/>
</dbReference>
<comment type="caution">
    <text evidence="2">The sequence shown here is derived from an EMBL/GenBank/DDBJ whole genome shotgun (WGS) entry which is preliminary data.</text>
</comment>
<dbReference type="InterPro" id="IPR021529">
    <property type="entry name" value="DUF2798"/>
</dbReference>
<evidence type="ECO:0000313" key="3">
    <source>
        <dbReference type="Proteomes" id="UP000267049"/>
    </source>
</evidence>
<proteinExistence type="predicted"/>
<protein>
    <submittedName>
        <fullName evidence="2">DUF2798 domain-containing protein</fullName>
    </submittedName>
</protein>
<keyword evidence="3" id="KW-1185">Reference proteome</keyword>
<dbReference type="AlphaFoldDB" id="A0A3M8SPK9"/>
<dbReference type="Pfam" id="PF11391">
    <property type="entry name" value="DUF2798"/>
    <property type="match status" value="1"/>
</dbReference>
<organism evidence="2 3">
    <name type="scientific">Montanilutibacter psychrotolerans</name>
    <dbReference type="NCBI Taxonomy" id="1327343"/>
    <lineage>
        <taxon>Bacteria</taxon>
        <taxon>Pseudomonadati</taxon>
        <taxon>Pseudomonadota</taxon>
        <taxon>Gammaproteobacteria</taxon>
        <taxon>Lysobacterales</taxon>
        <taxon>Lysobacteraceae</taxon>
        <taxon>Montanilutibacter</taxon>
    </lineage>
</organism>
<dbReference type="OrthoDB" id="4557675at2"/>
<feature type="transmembrane region" description="Helical" evidence="1">
    <location>
        <begin position="21"/>
        <end position="45"/>
    </location>
</feature>
<keyword evidence="1" id="KW-1133">Transmembrane helix</keyword>
<keyword evidence="1" id="KW-0472">Membrane</keyword>
<name>A0A3M8SPK9_9GAMM</name>